<dbReference type="Pfam" id="PF01565">
    <property type="entry name" value="FAD_binding_4"/>
    <property type="match status" value="1"/>
</dbReference>
<sequence length="578" mass="61803">MFGQVLTRTQVQMVASTSILALLGAAWIAASQSPQNLTQTCRCFPGETCWPSSLEWDALNTTVGGRLIATVPIGSPCHDDFPGVSYDAEECAYIQANWDRPELHDVTSSSPMAPIFANMSCDPFVSRDAQCIIGSYVRYAVNASGSSDYFATMAFAKQHNIRLVIRNTGHDYLGKSTGAGALALWTHHLKDIVVLDYSSEAYTGKAMKLGAGVQASEAQAVANAQGLVVVEGDCPTVGIAGGYTQGGGTSPLGSKFGLGVDQVLEWEVATATGEVLTATPSQNSDLYWALTGGGGGTYGIVLSMTVKLHQNMPTAGATLSFAEPSDKFWTVFQAFLMNLPTVLDAGATVYWQVLPGNSFSMPQSYFPNGTAQDLERLLNPTLTALNQSGISYAFASNDYPAFQDAFYTMNPDMNITEMNIGGRLIPRSLVATNNSAASLTSAINDILSNNGILAGVSMNVGRPPTSPNSVHPYWRETVFLAFLGTIYDRSNLTANFVGQQTVTNVLVPALEAITPGGAAYLNEADINQPNWQETFYGSNYPKLLSIKQKYDPDGVFWGKTSVGSEGWEITSNGQLCRV</sequence>
<protein>
    <submittedName>
        <fullName evidence="5">FAD-linked oxidoreductase YvdP</fullName>
    </submittedName>
</protein>
<keyword evidence="2" id="KW-0560">Oxidoreductase</keyword>
<dbReference type="InterPro" id="IPR050432">
    <property type="entry name" value="FAD-linked_Oxidoreductases_BP"/>
</dbReference>
<dbReference type="InterPro" id="IPR016169">
    <property type="entry name" value="FAD-bd_PCMH_sub2"/>
</dbReference>
<dbReference type="InterPro" id="IPR006094">
    <property type="entry name" value="Oxid_FAD_bind_N"/>
</dbReference>
<dbReference type="InterPro" id="IPR036318">
    <property type="entry name" value="FAD-bd_PCMH-like_sf"/>
</dbReference>
<keyword evidence="6" id="KW-1185">Reference proteome</keyword>
<dbReference type="PANTHER" id="PTHR13878">
    <property type="entry name" value="GULONOLACTONE OXIDASE"/>
    <property type="match status" value="1"/>
</dbReference>
<reference evidence="5" key="1">
    <citation type="submission" date="2014-12" db="EMBL/GenBank/DDBJ databases">
        <title>Genome Sequence of Valsa Canker Pathogens Uncovers a Specific Adaption of Colonization on Woody Bark.</title>
        <authorList>
            <person name="Yin Z."/>
            <person name="Liu H."/>
            <person name="Gao X."/>
            <person name="Li Z."/>
            <person name="Song N."/>
            <person name="Ke X."/>
            <person name="Dai Q."/>
            <person name="Wu Y."/>
            <person name="Sun Y."/>
            <person name="Xu J.-R."/>
            <person name="Kang Z.K."/>
            <person name="Wang L."/>
            <person name="Huang L."/>
        </authorList>
    </citation>
    <scope>NUCLEOTIDE SEQUENCE [LARGE SCALE GENOMIC DNA]</scope>
    <source>
        <strain evidence="5">03-8</strain>
    </source>
</reference>
<dbReference type="Gene3D" id="3.30.465.10">
    <property type="match status" value="2"/>
</dbReference>
<dbReference type="AlphaFoldDB" id="A0A194VKL4"/>
<organism evidence="5 6">
    <name type="scientific">Cytospora mali</name>
    <name type="common">Apple Valsa canker fungus</name>
    <name type="synonym">Valsa mali</name>
    <dbReference type="NCBI Taxonomy" id="578113"/>
    <lineage>
        <taxon>Eukaryota</taxon>
        <taxon>Fungi</taxon>
        <taxon>Dikarya</taxon>
        <taxon>Ascomycota</taxon>
        <taxon>Pezizomycotina</taxon>
        <taxon>Sordariomycetes</taxon>
        <taxon>Sordariomycetidae</taxon>
        <taxon>Diaporthales</taxon>
        <taxon>Cytosporaceae</taxon>
        <taxon>Cytospora</taxon>
    </lineage>
</organism>
<comment type="similarity">
    <text evidence="1">Belongs to the oxygen-dependent FAD-linked oxidoreductase family.</text>
</comment>
<evidence type="ECO:0000259" key="4">
    <source>
        <dbReference type="PROSITE" id="PS51387"/>
    </source>
</evidence>
<keyword evidence="3" id="KW-0732">Signal</keyword>
<feature type="signal peptide" evidence="3">
    <location>
        <begin position="1"/>
        <end position="31"/>
    </location>
</feature>
<feature type="domain" description="FAD-binding PCMH-type" evidence="4">
    <location>
        <begin position="132"/>
        <end position="311"/>
    </location>
</feature>
<dbReference type="SUPFAM" id="SSF56176">
    <property type="entry name" value="FAD-binding/transporter-associated domain-like"/>
    <property type="match status" value="1"/>
</dbReference>
<dbReference type="GO" id="GO:0071949">
    <property type="term" value="F:FAD binding"/>
    <property type="evidence" value="ECO:0007669"/>
    <property type="project" value="InterPro"/>
</dbReference>
<gene>
    <name evidence="5" type="ORF">VM1G_11202</name>
</gene>
<evidence type="ECO:0000313" key="5">
    <source>
        <dbReference type="EMBL" id="KUI64405.1"/>
    </source>
</evidence>
<evidence type="ECO:0000256" key="3">
    <source>
        <dbReference type="SAM" id="SignalP"/>
    </source>
</evidence>
<dbReference type="PANTHER" id="PTHR13878:SF91">
    <property type="entry name" value="FAD BINDING DOMAIN PROTEIN (AFU_ORTHOLOGUE AFUA_6G12070)-RELATED"/>
    <property type="match status" value="1"/>
</dbReference>
<proteinExistence type="inferred from homology"/>
<dbReference type="InterPro" id="IPR016166">
    <property type="entry name" value="FAD-bd_PCMH"/>
</dbReference>
<dbReference type="Proteomes" id="UP000078559">
    <property type="component" value="Unassembled WGS sequence"/>
</dbReference>
<dbReference type="EMBL" id="KN796137">
    <property type="protein sequence ID" value="KUI64405.1"/>
    <property type="molecule type" value="Genomic_DNA"/>
</dbReference>
<feature type="chain" id="PRO_5008266610" evidence="3">
    <location>
        <begin position="32"/>
        <end position="578"/>
    </location>
</feature>
<evidence type="ECO:0000313" key="6">
    <source>
        <dbReference type="Proteomes" id="UP000078559"/>
    </source>
</evidence>
<dbReference type="SMR" id="A0A194VKL4"/>
<evidence type="ECO:0000256" key="1">
    <source>
        <dbReference type="ARBA" id="ARBA00005466"/>
    </source>
</evidence>
<dbReference type="InterPro" id="IPR012951">
    <property type="entry name" value="BBE"/>
</dbReference>
<dbReference type="Pfam" id="PF08031">
    <property type="entry name" value="BBE"/>
    <property type="match status" value="1"/>
</dbReference>
<dbReference type="GO" id="GO:0016491">
    <property type="term" value="F:oxidoreductase activity"/>
    <property type="evidence" value="ECO:0007669"/>
    <property type="project" value="UniProtKB-KW"/>
</dbReference>
<dbReference type="PROSITE" id="PS51387">
    <property type="entry name" value="FAD_PCMH"/>
    <property type="match status" value="1"/>
</dbReference>
<accession>A0A194VKL4</accession>
<evidence type="ECO:0000256" key="2">
    <source>
        <dbReference type="ARBA" id="ARBA00023002"/>
    </source>
</evidence>
<name>A0A194VKL4_CYTMA</name>
<dbReference type="OrthoDB" id="9983560at2759"/>